<evidence type="ECO:0000256" key="1">
    <source>
        <dbReference type="SAM" id="MobiDB-lite"/>
    </source>
</evidence>
<proteinExistence type="predicted"/>
<accession>A0A9Q1DPB2</accession>
<evidence type="ECO:0008006" key="4">
    <source>
        <dbReference type="Google" id="ProtNLM"/>
    </source>
</evidence>
<dbReference type="PANTHER" id="PTHR15706:SF26">
    <property type="entry name" value="SH3 AND PX DOMAIN-CONTAINING PROTEIN 2B"/>
    <property type="match status" value="1"/>
</dbReference>
<dbReference type="GO" id="GO:0005737">
    <property type="term" value="C:cytoplasm"/>
    <property type="evidence" value="ECO:0007669"/>
    <property type="project" value="TreeGrafter"/>
</dbReference>
<name>A0A9Q1DPB2_CONCO</name>
<dbReference type="PANTHER" id="PTHR15706">
    <property type="entry name" value="SH3 MULTIPLE DOMAIN"/>
    <property type="match status" value="1"/>
</dbReference>
<evidence type="ECO:0000313" key="2">
    <source>
        <dbReference type="EMBL" id="KAJ8276212.1"/>
    </source>
</evidence>
<dbReference type="GO" id="GO:0016176">
    <property type="term" value="F:superoxide-generating NADPH oxidase activator activity"/>
    <property type="evidence" value="ECO:0007669"/>
    <property type="project" value="TreeGrafter"/>
</dbReference>
<protein>
    <recommendedName>
        <fullName evidence="4">PX domain-containing protein</fullName>
    </recommendedName>
</protein>
<dbReference type="SUPFAM" id="SSF64268">
    <property type="entry name" value="PX domain"/>
    <property type="match status" value="1"/>
</dbReference>
<dbReference type="EMBL" id="JAFJMO010000005">
    <property type="protein sequence ID" value="KAJ8276212.1"/>
    <property type="molecule type" value="Genomic_DNA"/>
</dbReference>
<dbReference type="InterPro" id="IPR051228">
    <property type="entry name" value="NADPH_Oxidase/PX-Domain"/>
</dbReference>
<dbReference type="GO" id="GO:0042554">
    <property type="term" value="P:superoxide anion generation"/>
    <property type="evidence" value="ECO:0007669"/>
    <property type="project" value="TreeGrafter"/>
</dbReference>
<dbReference type="InterPro" id="IPR036871">
    <property type="entry name" value="PX_dom_sf"/>
</dbReference>
<dbReference type="AlphaFoldDB" id="A0A9Q1DPB2"/>
<dbReference type="OrthoDB" id="10255964at2759"/>
<gene>
    <name evidence="2" type="ORF">COCON_G00079640</name>
</gene>
<feature type="region of interest" description="Disordered" evidence="1">
    <location>
        <begin position="136"/>
        <end position="175"/>
    </location>
</feature>
<dbReference type="Gene3D" id="3.30.1520.10">
    <property type="entry name" value="Phox-like domain"/>
    <property type="match status" value="1"/>
</dbReference>
<sequence>MPRRVVQEVTVQDVQKRRNPNKHYVYIIKVSWSDGSTEVIFRRYSKFFDLQDVEEAWAHAGRSQPRAHAAADPTLARSCTVKRITRRISALETIRRNSCHRFGNAELRKSAARLRAGQAVAWAAWEDAAQTKSDLRKNHPVLWPGSKRQSRPIHHPQDVSSMTGAFCPSSDGAAA</sequence>
<keyword evidence="3" id="KW-1185">Reference proteome</keyword>
<dbReference type="GO" id="GO:0035091">
    <property type="term" value="F:phosphatidylinositol binding"/>
    <property type="evidence" value="ECO:0007669"/>
    <property type="project" value="InterPro"/>
</dbReference>
<comment type="caution">
    <text evidence="2">The sequence shown here is derived from an EMBL/GenBank/DDBJ whole genome shotgun (WGS) entry which is preliminary data.</text>
</comment>
<dbReference type="Proteomes" id="UP001152803">
    <property type="component" value="Unassembled WGS sequence"/>
</dbReference>
<organism evidence="2 3">
    <name type="scientific">Conger conger</name>
    <name type="common">Conger eel</name>
    <name type="synonym">Muraena conger</name>
    <dbReference type="NCBI Taxonomy" id="82655"/>
    <lineage>
        <taxon>Eukaryota</taxon>
        <taxon>Metazoa</taxon>
        <taxon>Chordata</taxon>
        <taxon>Craniata</taxon>
        <taxon>Vertebrata</taxon>
        <taxon>Euteleostomi</taxon>
        <taxon>Actinopterygii</taxon>
        <taxon>Neopterygii</taxon>
        <taxon>Teleostei</taxon>
        <taxon>Anguilliformes</taxon>
        <taxon>Congridae</taxon>
        <taxon>Conger</taxon>
    </lineage>
</organism>
<evidence type="ECO:0000313" key="3">
    <source>
        <dbReference type="Proteomes" id="UP001152803"/>
    </source>
</evidence>
<reference evidence="2" key="1">
    <citation type="journal article" date="2023" name="Science">
        <title>Genome structures resolve the early diversification of teleost fishes.</title>
        <authorList>
            <person name="Parey E."/>
            <person name="Louis A."/>
            <person name="Montfort J."/>
            <person name="Bouchez O."/>
            <person name="Roques C."/>
            <person name="Iampietro C."/>
            <person name="Lluch J."/>
            <person name="Castinel A."/>
            <person name="Donnadieu C."/>
            <person name="Desvignes T."/>
            <person name="Floi Bucao C."/>
            <person name="Jouanno E."/>
            <person name="Wen M."/>
            <person name="Mejri S."/>
            <person name="Dirks R."/>
            <person name="Jansen H."/>
            <person name="Henkel C."/>
            <person name="Chen W.J."/>
            <person name="Zahm M."/>
            <person name="Cabau C."/>
            <person name="Klopp C."/>
            <person name="Thompson A.W."/>
            <person name="Robinson-Rechavi M."/>
            <person name="Braasch I."/>
            <person name="Lecointre G."/>
            <person name="Bobe J."/>
            <person name="Postlethwait J.H."/>
            <person name="Berthelot C."/>
            <person name="Roest Crollius H."/>
            <person name="Guiguen Y."/>
        </authorList>
    </citation>
    <scope>NUCLEOTIDE SEQUENCE</scope>
    <source>
        <strain evidence="2">Concon-B</strain>
    </source>
</reference>